<dbReference type="EMBL" id="HG994369">
    <property type="protein sequence ID" value="CAF1929036.1"/>
    <property type="molecule type" value="Genomic_DNA"/>
</dbReference>
<evidence type="ECO:0000313" key="1">
    <source>
        <dbReference type="EMBL" id="CAF1929036.1"/>
    </source>
</evidence>
<name>A0A816LBD0_BRANA</name>
<organism evidence="1">
    <name type="scientific">Brassica napus</name>
    <name type="common">Rape</name>
    <dbReference type="NCBI Taxonomy" id="3708"/>
    <lineage>
        <taxon>Eukaryota</taxon>
        <taxon>Viridiplantae</taxon>
        <taxon>Streptophyta</taxon>
        <taxon>Embryophyta</taxon>
        <taxon>Tracheophyta</taxon>
        <taxon>Spermatophyta</taxon>
        <taxon>Magnoliopsida</taxon>
        <taxon>eudicotyledons</taxon>
        <taxon>Gunneridae</taxon>
        <taxon>Pentapetalae</taxon>
        <taxon>rosids</taxon>
        <taxon>malvids</taxon>
        <taxon>Brassicales</taxon>
        <taxon>Brassicaceae</taxon>
        <taxon>Brassiceae</taxon>
        <taxon>Brassica</taxon>
    </lineage>
</organism>
<dbReference type="AlphaFoldDB" id="A0A816LBD0"/>
<protein>
    <submittedName>
        <fullName evidence="1">(rape) hypothetical protein</fullName>
    </submittedName>
</protein>
<reference evidence="1" key="1">
    <citation type="submission" date="2021-01" db="EMBL/GenBank/DDBJ databases">
        <authorList>
            <consortium name="Genoscope - CEA"/>
            <person name="William W."/>
        </authorList>
    </citation>
    <scope>NUCLEOTIDE SEQUENCE</scope>
</reference>
<dbReference type="Proteomes" id="UP001295469">
    <property type="component" value="Chromosome C05"/>
</dbReference>
<gene>
    <name evidence="1" type="ORF">DARMORV10_C05P30600.1</name>
</gene>
<sequence>MANSIVSEVKNLKRSGELMRLNLLIVDLNILDSGKSICAYWFSMFKSDMYLKYIDGQTCLGARDTGLTPAAPLLREIAKVEPVTVAELNSFVTTAVILSSCAPARLSGPIQRKDGVTLLALNLAGSSSALNLPLHVYRMELTIADDTDEGIFVCFDGVMTKLHGLEAHEAGQILVSMQGKTHTFHVKLTTYDFTARRQSFTVTRNINECEHLPLPDFVDNGGDDNNDQKIHAEVESRGAVVKQL</sequence>
<dbReference type="Gene3D" id="2.40.50.140">
    <property type="entry name" value="Nucleic acid-binding proteins"/>
    <property type="match status" value="1"/>
</dbReference>
<dbReference type="SUPFAM" id="SSF50249">
    <property type="entry name" value="Nucleic acid-binding proteins"/>
    <property type="match status" value="1"/>
</dbReference>
<dbReference type="InterPro" id="IPR012340">
    <property type="entry name" value="NA-bd_OB-fold"/>
</dbReference>
<proteinExistence type="predicted"/>
<accession>A0A816LBD0</accession>